<dbReference type="SMART" id="SM00733">
    <property type="entry name" value="Mterf"/>
    <property type="match status" value="2"/>
</dbReference>
<dbReference type="InterPro" id="IPR003690">
    <property type="entry name" value="MTERF"/>
</dbReference>
<dbReference type="RefSeq" id="XP_044410981.1">
    <property type="nucleotide sequence ID" value="XM_044555046.1"/>
</dbReference>
<dbReference type="Gramene" id="TraesCS6B03G0202700.1">
    <property type="protein sequence ID" value="TraesCS6B03G0202700.1.CDS1"/>
    <property type="gene ID" value="TraesCS6B03G0202700"/>
</dbReference>
<dbReference type="FunFam" id="1.25.70.10:FF:000016">
    <property type="entry name" value="Mitochondrial transcription termination factor-like"/>
    <property type="match status" value="1"/>
</dbReference>
<dbReference type="RefSeq" id="XP_044410982.1">
    <property type="nucleotide sequence ID" value="XM_044555047.1"/>
</dbReference>
<dbReference type="RefSeq" id="XP_044410986.1">
    <property type="nucleotide sequence ID" value="XM_044555051.1"/>
</dbReference>
<evidence type="ECO:0000256" key="2">
    <source>
        <dbReference type="ARBA" id="ARBA00022472"/>
    </source>
</evidence>
<dbReference type="OrthoDB" id="785478at2759"/>
<reference evidence="4" key="2">
    <citation type="submission" date="2018-10" db="UniProtKB">
        <authorList>
            <consortium name="EnsemblPlants"/>
        </authorList>
    </citation>
    <scope>IDENTIFICATION</scope>
</reference>
<dbReference type="Gramene" id="TraesLAC6B03G03402700.1">
    <property type="protein sequence ID" value="TraesLAC6B03G03402700.1.CDS1"/>
    <property type="gene ID" value="TraesLAC6B03G03402700"/>
</dbReference>
<dbReference type="Gramene" id="TraesSYM6B03G03390740.1">
    <property type="protein sequence ID" value="TraesSYM6B03G03390740.1.CDS1"/>
    <property type="gene ID" value="TraesSYM6B03G03390740"/>
</dbReference>
<dbReference type="Gramene" id="TraesSTA6B03G03439680.1">
    <property type="protein sequence ID" value="TraesSTA6B03G03439680.1.CDS1"/>
    <property type="gene ID" value="TraesSTA6B03G03439680"/>
</dbReference>
<reference evidence="4" key="1">
    <citation type="submission" date="2018-08" db="EMBL/GenBank/DDBJ databases">
        <authorList>
            <person name="Rossello M."/>
        </authorList>
    </citation>
    <scope>NUCLEOTIDE SEQUENCE [LARGE SCALE GENOMIC DNA]</scope>
    <source>
        <strain evidence="4">cv. Chinese Spring</strain>
    </source>
</reference>
<dbReference type="Gramene" id="TraesARI6B03G03406410.1">
    <property type="protein sequence ID" value="TraesARI6B03G03406410.1.CDS1"/>
    <property type="gene ID" value="TraesARI6B03G03406410"/>
</dbReference>
<keyword evidence="2" id="KW-0805">Transcription regulation</keyword>
<dbReference type="Gramene" id="TraesCAD_scaffold_009391_01G000800.1">
    <property type="protein sequence ID" value="TraesCAD_scaffold_009391_01G000800.1"/>
    <property type="gene ID" value="TraesCAD_scaffold_009391_01G000800"/>
</dbReference>
<dbReference type="RefSeq" id="XP_044410984.1">
    <property type="nucleotide sequence ID" value="XM_044555049.1"/>
</dbReference>
<dbReference type="PANTHER" id="PTHR13068">
    <property type="entry name" value="CGI-12 PROTEIN-RELATED"/>
    <property type="match status" value="1"/>
</dbReference>
<dbReference type="RefSeq" id="XP_044410985.1">
    <property type="nucleotide sequence ID" value="XM_044555050.1"/>
</dbReference>
<dbReference type="GO" id="GO:0006353">
    <property type="term" value="P:DNA-templated transcription termination"/>
    <property type="evidence" value="ECO:0007669"/>
    <property type="project" value="UniProtKB-KW"/>
</dbReference>
<dbReference type="RefSeq" id="XP_044410987.1">
    <property type="nucleotide sequence ID" value="XM_044555052.1"/>
</dbReference>
<accession>A0A3B6PEX8</accession>
<dbReference type="Pfam" id="PF02536">
    <property type="entry name" value="mTERF"/>
    <property type="match status" value="1"/>
</dbReference>
<gene>
    <name evidence="4" type="primary">LOC123135822</name>
</gene>
<dbReference type="GeneID" id="123135822"/>
<dbReference type="EnsemblPlants" id="TraesCS6B02G085800.1">
    <property type="protein sequence ID" value="TraesCS6B02G085800.1.cds1"/>
    <property type="gene ID" value="TraesCS6B02G085800"/>
</dbReference>
<dbReference type="RefSeq" id="XP_044410983.1">
    <property type="nucleotide sequence ID" value="XM_044555048.1"/>
</dbReference>
<dbReference type="OMA" id="PPASHYT"/>
<evidence type="ECO:0000313" key="5">
    <source>
        <dbReference type="Proteomes" id="UP000019116"/>
    </source>
</evidence>
<keyword evidence="5" id="KW-1185">Reference proteome</keyword>
<evidence type="ECO:0000256" key="1">
    <source>
        <dbReference type="ARBA" id="ARBA00007692"/>
    </source>
</evidence>
<dbReference type="PANTHER" id="PTHR13068:SF234">
    <property type="match status" value="1"/>
</dbReference>
<dbReference type="Gene3D" id="1.25.70.10">
    <property type="entry name" value="Transcription termination factor 3, mitochondrial"/>
    <property type="match status" value="1"/>
</dbReference>
<sequence>MLRLRSRILAHLLSSPATSLHHLPHPPASHYTLPRLLSAAASPHTGFAVEEYLVEACGLTRAQALKASAKLSHLKSHSKPDAVLAFLAGLGLSAADIAAAVARDPHLLCAGVETTLAPNVVGLTDLGLSRPQVARLAALAGKSFRIRSIVSNLPYCRSLLGGSYENLLRALKHDPYLLRRSLDKVIKPNAALLRECGLDNRGITKLCPGTML</sequence>
<protein>
    <submittedName>
        <fullName evidence="4">Uncharacterized protein</fullName>
    </submittedName>
</protein>
<evidence type="ECO:0000256" key="3">
    <source>
        <dbReference type="ARBA" id="ARBA00022946"/>
    </source>
</evidence>
<keyword evidence="2" id="KW-0804">Transcription</keyword>
<dbReference type="Gramene" id="TraesROB_scaffold_005027_01G000800.1">
    <property type="protein sequence ID" value="TraesROB_scaffold_005027_01G000800.1"/>
    <property type="gene ID" value="TraesROB_scaffold_005027_01G000800"/>
</dbReference>
<keyword evidence="2" id="KW-0806">Transcription termination</keyword>
<evidence type="ECO:0000313" key="4">
    <source>
        <dbReference type="EnsemblPlants" id="TraesCS6B02G085800.1.cds1"/>
    </source>
</evidence>
<dbReference type="InterPro" id="IPR038538">
    <property type="entry name" value="MTERF_sf"/>
</dbReference>
<dbReference type="STRING" id="4565.A0A3B6PEX8"/>
<dbReference type="Gramene" id="TraesCS6B02G085800.1">
    <property type="protein sequence ID" value="TraesCS6B02G085800.1.cds1"/>
    <property type="gene ID" value="TraesCS6B02G085800"/>
</dbReference>
<dbReference type="GO" id="GO:0009507">
    <property type="term" value="C:chloroplast"/>
    <property type="evidence" value="ECO:0000318"/>
    <property type="project" value="GO_Central"/>
</dbReference>
<dbReference type="GO" id="GO:0009658">
    <property type="term" value="P:chloroplast organization"/>
    <property type="evidence" value="ECO:0000318"/>
    <property type="project" value="GO_Central"/>
</dbReference>
<organism evidence="4">
    <name type="scientific">Triticum aestivum</name>
    <name type="common">Wheat</name>
    <dbReference type="NCBI Taxonomy" id="4565"/>
    <lineage>
        <taxon>Eukaryota</taxon>
        <taxon>Viridiplantae</taxon>
        <taxon>Streptophyta</taxon>
        <taxon>Embryophyta</taxon>
        <taxon>Tracheophyta</taxon>
        <taxon>Spermatophyta</taxon>
        <taxon>Magnoliopsida</taxon>
        <taxon>Liliopsida</taxon>
        <taxon>Poales</taxon>
        <taxon>Poaceae</taxon>
        <taxon>BOP clade</taxon>
        <taxon>Pooideae</taxon>
        <taxon>Triticodae</taxon>
        <taxon>Triticeae</taxon>
        <taxon>Triticinae</taxon>
        <taxon>Triticum</taxon>
    </lineage>
</organism>
<dbReference type="AlphaFoldDB" id="A0A3B6PEX8"/>
<comment type="similarity">
    <text evidence="1">Belongs to the mTERF family.</text>
</comment>
<dbReference type="GO" id="GO:0003676">
    <property type="term" value="F:nucleic acid binding"/>
    <property type="evidence" value="ECO:0007669"/>
    <property type="project" value="InterPro"/>
</dbReference>
<dbReference type="SMR" id="A0A3B6PEX8"/>
<dbReference type="Proteomes" id="UP000019116">
    <property type="component" value="Chromosome 6B"/>
</dbReference>
<keyword evidence="3" id="KW-0809">Transit peptide</keyword>
<dbReference type="Gramene" id="TraesCLE_scaffold_090752_01G000100.1">
    <property type="protein sequence ID" value="TraesCLE_scaffold_090752_01G000100.1"/>
    <property type="gene ID" value="TraesCLE_scaffold_090752_01G000100"/>
</dbReference>
<name>A0A3B6PEX8_WHEAT</name>
<dbReference type="RefSeq" id="XP_044410988.1">
    <property type="nucleotide sequence ID" value="XM_044555053.1"/>
</dbReference>
<dbReference type="Gramene" id="TraesLDM6B03G03452570.1">
    <property type="protein sequence ID" value="TraesLDM6B03G03452570.1.CDS1"/>
    <property type="gene ID" value="TraesLDM6B03G03452570"/>
</dbReference>
<proteinExistence type="inferred from homology"/>